<reference evidence="11 12" key="1">
    <citation type="submission" date="2016-11" db="EMBL/GenBank/DDBJ databases">
        <authorList>
            <person name="Jaros S."/>
            <person name="Januszkiewicz K."/>
            <person name="Wedrychowicz H."/>
        </authorList>
    </citation>
    <scope>NUCLEOTIDE SEQUENCE [LARGE SCALE GENOMIC DNA]</scope>
    <source>
        <strain evidence="11 12">DSM 17918</strain>
    </source>
</reference>
<dbReference type="PANTHER" id="PTHR22854:SF2">
    <property type="entry name" value="INDOLE-3-GLYCEROL-PHOSPHATE SYNTHASE"/>
    <property type="match status" value="1"/>
</dbReference>
<keyword evidence="7 9" id="KW-0057">Aromatic amino acid biosynthesis</keyword>
<keyword evidence="12" id="KW-1185">Reference proteome</keyword>
<comment type="pathway">
    <text evidence="2 9">Amino-acid biosynthesis; L-tryptophan biosynthesis; L-tryptophan from chorismate: step 4/5.</text>
</comment>
<dbReference type="InterPro" id="IPR001468">
    <property type="entry name" value="Indole-3-GlycerolPSynthase_CS"/>
</dbReference>
<keyword evidence="6 9" id="KW-0822">Tryptophan biosynthesis</keyword>
<dbReference type="STRING" id="1121256.SAMN02746089_00259"/>
<name>A0A1M4TAF0_9THEO</name>
<dbReference type="FunFam" id="3.20.20.70:FF:000024">
    <property type="entry name" value="Indole-3-glycerol phosphate synthase"/>
    <property type="match status" value="1"/>
</dbReference>
<organism evidence="11 12">
    <name type="scientific">Caldanaerobius fijiensis DSM 17918</name>
    <dbReference type="NCBI Taxonomy" id="1121256"/>
    <lineage>
        <taxon>Bacteria</taxon>
        <taxon>Bacillati</taxon>
        <taxon>Bacillota</taxon>
        <taxon>Clostridia</taxon>
        <taxon>Thermoanaerobacterales</taxon>
        <taxon>Thermoanaerobacteraceae</taxon>
        <taxon>Caldanaerobius</taxon>
    </lineage>
</organism>
<dbReference type="InterPro" id="IPR011060">
    <property type="entry name" value="RibuloseP-bd_barrel"/>
</dbReference>
<evidence type="ECO:0000256" key="6">
    <source>
        <dbReference type="ARBA" id="ARBA00022822"/>
    </source>
</evidence>
<evidence type="ECO:0000256" key="5">
    <source>
        <dbReference type="ARBA" id="ARBA00022793"/>
    </source>
</evidence>
<evidence type="ECO:0000313" key="11">
    <source>
        <dbReference type="EMBL" id="SHE41499.1"/>
    </source>
</evidence>
<dbReference type="EC" id="4.1.1.48" evidence="9"/>
<evidence type="ECO:0000259" key="10">
    <source>
        <dbReference type="Pfam" id="PF00218"/>
    </source>
</evidence>
<keyword evidence="5 9" id="KW-0210">Decarboxylase</keyword>
<dbReference type="GO" id="GO:0004425">
    <property type="term" value="F:indole-3-glycerol-phosphate synthase activity"/>
    <property type="evidence" value="ECO:0007669"/>
    <property type="project" value="UniProtKB-UniRule"/>
</dbReference>
<evidence type="ECO:0000256" key="7">
    <source>
        <dbReference type="ARBA" id="ARBA00023141"/>
    </source>
</evidence>
<dbReference type="Gene3D" id="3.20.20.70">
    <property type="entry name" value="Aldolase class I"/>
    <property type="match status" value="1"/>
</dbReference>
<dbReference type="InterPro" id="IPR045186">
    <property type="entry name" value="Indole-3-glycerol_P_synth"/>
</dbReference>
<dbReference type="EMBL" id="FQVH01000001">
    <property type="protein sequence ID" value="SHE41499.1"/>
    <property type="molecule type" value="Genomic_DNA"/>
</dbReference>
<evidence type="ECO:0000256" key="8">
    <source>
        <dbReference type="ARBA" id="ARBA00023239"/>
    </source>
</evidence>
<dbReference type="UniPathway" id="UPA00035">
    <property type="reaction ID" value="UER00043"/>
</dbReference>
<protein>
    <recommendedName>
        <fullName evidence="9">Indole-3-glycerol phosphate synthase</fullName>
        <shortName evidence="9">IGPS</shortName>
        <ecNumber evidence="9">4.1.1.48</ecNumber>
    </recommendedName>
</protein>
<dbReference type="Proteomes" id="UP000184088">
    <property type="component" value="Unassembled WGS sequence"/>
</dbReference>
<evidence type="ECO:0000256" key="9">
    <source>
        <dbReference type="HAMAP-Rule" id="MF_00134"/>
    </source>
</evidence>
<comment type="catalytic activity">
    <reaction evidence="1 9">
        <text>1-(2-carboxyphenylamino)-1-deoxy-D-ribulose 5-phosphate + H(+) = (1S,2R)-1-C-(indol-3-yl)glycerol 3-phosphate + CO2 + H2O</text>
        <dbReference type="Rhea" id="RHEA:23476"/>
        <dbReference type="ChEBI" id="CHEBI:15377"/>
        <dbReference type="ChEBI" id="CHEBI:15378"/>
        <dbReference type="ChEBI" id="CHEBI:16526"/>
        <dbReference type="ChEBI" id="CHEBI:58613"/>
        <dbReference type="ChEBI" id="CHEBI:58866"/>
        <dbReference type="EC" id="4.1.1.48"/>
    </reaction>
</comment>
<sequence>MILDEIVAYKKLQLEEEKRHVSIDTLMKAVNILLEDKGNKSRGFKCALLIGREDISMVRNGSIKIIAEIKKASPSKGAIKEDIIPADIARMYEAGGADAISVLTEKKYFLGDDSFIGEVKNAVALPVLRKDFIIDEYQIYQSKVIGADAVLLITAILGKNLKRYYGLAKSLDLDCLVEVHDEGELDIALETGADVIGINNRNLKDFTVNLKNTEKLIKMIPQNVVKVSESGIRNPDDIKYLRSIGVDAVLIGEALMRSKNIIKSLEELKMA</sequence>
<dbReference type="InterPro" id="IPR013798">
    <property type="entry name" value="Indole-3-glycerol_P_synth_dom"/>
</dbReference>
<accession>A0A1M4TAF0</accession>
<dbReference type="PROSITE" id="PS00614">
    <property type="entry name" value="IGPS"/>
    <property type="match status" value="1"/>
</dbReference>
<dbReference type="RefSeq" id="WP_073341263.1">
    <property type="nucleotide sequence ID" value="NZ_FQVH01000001.1"/>
</dbReference>
<evidence type="ECO:0000256" key="2">
    <source>
        <dbReference type="ARBA" id="ARBA00004696"/>
    </source>
</evidence>
<dbReference type="PANTHER" id="PTHR22854">
    <property type="entry name" value="TRYPTOPHAN BIOSYNTHESIS PROTEIN"/>
    <property type="match status" value="1"/>
</dbReference>
<keyword evidence="4 9" id="KW-0028">Amino-acid biosynthesis</keyword>
<dbReference type="GO" id="GO:0004640">
    <property type="term" value="F:phosphoribosylanthranilate isomerase activity"/>
    <property type="evidence" value="ECO:0007669"/>
    <property type="project" value="TreeGrafter"/>
</dbReference>
<dbReference type="HAMAP" id="MF_00134_A">
    <property type="entry name" value="IGPS_A"/>
    <property type="match status" value="1"/>
</dbReference>
<evidence type="ECO:0000256" key="4">
    <source>
        <dbReference type="ARBA" id="ARBA00022605"/>
    </source>
</evidence>
<feature type="domain" description="Indole-3-glycerol phosphate synthase" evidence="10">
    <location>
        <begin position="3"/>
        <end position="268"/>
    </location>
</feature>
<comment type="similarity">
    <text evidence="3 9">Belongs to the TrpC family.</text>
</comment>
<dbReference type="InterPro" id="IPR013785">
    <property type="entry name" value="Aldolase_TIM"/>
</dbReference>
<evidence type="ECO:0000256" key="3">
    <source>
        <dbReference type="ARBA" id="ARBA00008737"/>
    </source>
</evidence>
<evidence type="ECO:0000256" key="1">
    <source>
        <dbReference type="ARBA" id="ARBA00001633"/>
    </source>
</evidence>
<proteinExistence type="inferred from homology"/>
<dbReference type="AlphaFoldDB" id="A0A1M4TAF0"/>
<dbReference type="SUPFAM" id="SSF51366">
    <property type="entry name" value="Ribulose-phoshate binding barrel"/>
    <property type="match status" value="1"/>
</dbReference>
<dbReference type="CDD" id="cd00331">
    <property type="entry name" value="IGPS"/>
    <property type="match status" value="1"/>
</dbReference>
<dbReference type="OrthoDB" id="9804217at2"/>
<dbReference type="Pfam" id="PF00218">
    <property type="entry name" value="IGPS"/>
    <property type="match status" value="1"/>
</dbReference>
<evidence type="ECO:0000313" key="12">
    <source>
        <dbReference type="Proteomes" id="UP000184088"/>
    </source>
</evidence>
<gene>
    <name evidence="9" type="primary">trpC</name>
    <name evidence="11" type="ORF">SAMN02746089_00259</name>
</gene>
<dbReference type="HAMAP" id="MF_00134_B">
    <property type="entry name" value="IGPS_B"/>
    <property type="match status" value="1"/>
</dbReference>
<keyword evidence="8 9" id="KW-0456">Lyase</keyword>
<dbReference type="NCBIfam" id="NF001377">
    <property type="entry name" value="PRK00278.2-4"/>
    <property type="match status" value="1"/>
</dbReference>
<dbReference type="GO" id="GO:0000162">
    <property type="term" value="P:L-tryptophan biosynthetic process"/>
    <property type="evidence" value="ECO:0007669"/>
    <property type="project" value="UniProtKB-UniRule"/>
</dbReference>